<feature type="region of interest" description="Disordered" evidence="8">
    <location>
        <begin position="550"/>
        <end position="578"/>
    </location>
</feature>
<evidence type="ECO:0000313" key="10">
    <source>
        <dbReference type="EMBL" id="MBZ0159645.1"/>
    </source>
</evidence>
<dbReference type="InterPro" id="IPR003029">
    <property type="entry name" value="S1_domain"/>
</dbReference>
<dbReference type="GO" id="GO:0003729">
    <property type="term" value="F:mRNA binding"/>
    <property type="evidence" value="ECO:0007669"/>
    <property type="project" value="TreeGrafter"/>
</dbReference>
<feature type="domain" description="S1 motif" evidence="9">
    <location>
        <begin position="301"/>
        <end position="371"/>
    </location>
</feature>
<keyword evidence="3" id="KW-0694">RNA-binding</keyword>
<dbReference type="NCBIfam" id="NF004952">
    <property type="entry name" value="PRK06299.1-2"/>
    <property type="match status" value="1"/>
</dbReference>
<dbReference type="AlphaFoldDB" id="A0AAJ1EJ84"/>
<dbReference type="NCBIfam" id="TIGR00717">
    <property type="entry name" value="rpsA"/>
    <property type="match status" value="1"/>
</dbReference>
<reference evidence="10 11" key="1">
    <citation type="journal article" date="2021" name="bioRxiv">
        <title>Unraveling nitrogen, sulfur and carbon metabolic pathways and microbial community transcriptional responses to substrate deprivation and toxicity stresses in a bioreactor mimicking anoxic brackish coastal sediment conditions.</title>
        <authorList>
            <person name="Martins P.D."/>
            <person name="Echeveste M.J."/>
            <person name="Arshad A."/>
            <person name="Kurth J."/>
            <person name="Ouboter H."/>
            <person name="Jetten M.S.M."/>
            <person name="Welte C.U."/>
        </authorList>
    </citation>
    <scope>NUCLEOTIDE SEQUENCE [LARGE SCALE GENOMIC DNA]</scope>
    <source>
        <strain evidence="10">MAG_38</strain>
    </source>
</reference>
<comment type="caution">
    <text evidence="10">The sequence shown here is derived from an EMBL/GenBank/DDBJ whole genome shotgun (WGS) entry which is preliminary data.</text>
</comment>
<dbReference type="PANTHER" id="PTHR10724:SF7">
    <property type="entry name" value="SMALL RIBOSOMAL SUBUNIT PROTEIN BS1C"/>
    <property type="match status" value="1"/>
</dbReference>
<protein>
    <recommendedName>
        <fullName evidence="6">Small ribosomal subunit protein bS1</fullName>
    </recommendedName>
    <alternativeName>
        <fullName evidence="7">30S ribosomal protein S1</fullName>
    </alternativeName>
</protein>
<dbReference type="GO" id="GO:0022627">
    <property type="term" value="C:cytosolic small ribosomal subunit"/>
    <property type="evidence" value="ECO:0007669"/>
    <property type="project" value="TreeGrafter"/>
</dbReference>
<proteinExistence type="inferred from homology"/>
<keyword evidence="5" id="KW-0687">Ribonucleoprotein</keyword>
<feature type="domain" description="S1 motif" evidence="9">
    <location>
        <begin position="476"/>
        <end position="545"/>
    </location>
</feature>
<evidence type="ECO:0000256" key="8">
    <source>
        <dbReference type="SAM" id="MobiDB-lite"/>
    </source>
</evidence>
<dbReference type="FunFam" id="2.40.50.140:FF:000018">
    <property type="entry name" value="30S ribosomal protein S1"/>
    <property type="match status" value="1"/>
</dbReference>
<feature type="compositionally biased region" description="Basic and acidic residues" evidence="8">
    <location>
        <begin position="567"/>
        <end position="578"/>
    </location>
</feature>
<dbReference type="FunFam" id="2.40.50.140:FF:000011">
    <property type="entry name" value="30S ribosomal protein S1"/>
    <property type="match status" value="2"/>
</dbReference>
<evidence type="ECO:0000256" key="5">
    <source>
        <dbReference type="ARBA" id="ARBA00023274"/>
    </source>
</evidence>
<dbReference type="Gene3D" id="2.40.50.140">
    <property type="entry name" value="Nucleic acid-binding proteins"/>
    <property type="match status" value="6"/>
</dbReference>
<dbReference type="CDD" id="cd05687">
    <property type="entry name" value="S1_RPS1_repeat_ec1_hs1"/>
    <property type="match status" value="1"/>
</dbReference>
<evidence type="ECO:0000256" key="3">
    <source>
        <dbReference type="ARBA" id="ARBA00022884"/>
    </source>
</evidence>
<dbReference type="SUPFAM" id="SSF50249">
    <property type="entry name" value="Nucleic acid-binding proteins"/>
    <property type="match status" value="6"/>
</dbReference>
<dbReference type="GO" id="GO:0003735">
    <property type="term" value="F:structural constituent of ribosome"/>
    <property type="evidence" value="ECO:0007669"/>
    <property type="project" value="InterPro"/>
</dbReference>
<evidence type="ECO:0000313" key="11">
    <source>
        <dbReference type="Proteomes" id="UP001197609"/>
    </source>
</evidence>
<dbReference type="PANTHER" id="PTHR10724">
    <property type="entry name" value="30S RIBOSOMAL PROTEIN S1"/>
    <property type="match status" value="1"/>
</dbReference>
<name>A0AAJ1EJ84_9BACT</name>
<dbReference type="PRINTS" id="PR00681">
    <property type="entry name" value="RIBOSOMALS1"/>
</dbReference>
<dbReference type="PROSITE" id="PS50126">
    <property type="entry name" value="S1"/>
    <property type="match status" value="6"/>
</dbReference>
<accession>A0AAJ1EJ84</accession>
<dbReference type="GO" id="GO:0006412">
    <property type="term" value="P:translation"/>
    <property type="evidence" value="ECO:0007669"/>
    <property type="project" value="InterPro"/>
</dbReference>
<dbReference type="CDD" id="cd05688">
    <property type="entry name" value="S1_RPS1_repeat_ec3"/>
    <property type="match status" value="1"/>
</dbReference>
<evidence type="ECO:0000256" key="2">
    <source>
        <dbReference type="ARBA" id="ARBA00022737"/>
    </source>
</evidence>
<feature type="domain" description="S1 motif" evidence="9">
    <location>
        <begin position="388"/>
        <end position="458"/>
    </location>
</feature>
<keyword evidence="4 10" id="KW-0689">Ribosomal protein</keyword>
<dbReference type="InterPro" id="IPR000110">
    <property type="entry name" value="Ribosomal_bS1"/>
</dbReference>
<dbReference type="CDD" id="cd04465">
    <property type="entry name" value="S1_RPS1_repeat_ec2_hs2"/>
    <property type="match status" value="1"/>
</dbReference>
<evidence type="ECO:0000256" key="4">
    <source>
        <dbReference type="ARBA" id="ARBA00022980"/>
    </source>
</evidence>
<dbReference type="SMART" id="SM00316">
    <property type="entry name" value="S1"/>
    <property type="match status" value="6"/>
</dbReference>
<keyword evidence="2" id="KW-0677">Repeat</keyword>
<dbReference type="InterPro" id="IPR035104">
    <property type="entry name" value="Ribosomal_protein_S1-like"/>
</dbReference>
<feature type="domain" description="S1 motif" evidence="9">
    <location>
        <begin position="130"/>
        <end position="195"/>
    </location>
</feature>
<evidence type="ECO:0000259" key="9">
    <source>
        <dbReference type="PROSITE" id="PS50126"/>
    </source>
</evidence>
<dbReference type="EMBL" id="JAIOIU010000069">
    <property type="protein sequence ID" value="MBZ0159645.1"/>
    <property type="molecule type" value="Genomic_DNA"/>
</dbReference>
<dbReference type="InterPro" id="IPR012340">
    <property type="entry name" value="NA-bd_OB-fold"/>
</dbReference>
<feature type="domain" description="S1 motif" evidence="9">
    <location>
        <begin position="216"/>
        <end position="284"/>
    </location>
</feature>
<sequence length="578" mass="64633">MISETDKVEEAVYASMDELDRELYAQEHPQDLVDLYAESMREITEGEIVRGTVLEIRNDTVLIDIGYKSEGVIPIKEFRTPSGEITIKVGDIVDVYLEQKEDNDGLIVLSREKAEKTKIWDDIRQAYENGDVVNGMILGRTKGGLTVDIGVRAFLPGSQVDLRPVRDLDRLIGKSFPMKVIKLNQRRGNIVLSRRELLEEERRTLKDRTLQSLEEGKVIRGKVKNITEYGAFIDLGGLDGLLHITDMSWGRVGHPSELFAVGDEIEVVVLKFDRAAERVSLGHKQRLKDPWGDVDQRFPIGSRVQGKVVSLTDYGAFVELGEGIEGLVHISEMSWTQRVKHPSKIVSVGDSIEVVVLDVDKANKRISLGMRQIEPNPWLSIEESYPVGTRVEGTVRNLTDFGAFVELDEGIDGLIHVSDMSWTKRVRHPSEVLKRGDKVEAVVLHTDKTNRRISLGLKQSQPDPWQSTVLDKYRVGMDVKAKVVRLTDFGAFVELEDGVEGLLHISELSHERVAKPADVVAVDQELSLRIIKLDANERKLGLSLRAYLDSQHAPSDTGDQAAPDQGPPDHQEEGPVGE</sequence>
<evidence type="ECO:0000256" key="7">
    <source>
        <dbReference type="ARBA" id="ARBA00035517"/>
    </source>
</evidence>
<evidence type="ECO:0000256" key="6">
    <source>
        <dbReference type="ARBA" id="ARBA00035293"/>
    </source>
</evidence>
<organism evidence="10 11">
    <name type="scientific">Candidatus Methylomirabilis tolerans</name>
    <dbReference type="NCBI Taxonomy" id="3123416"/>
    <lineage>
        <taxon>Bacteria</taxon>
        <taxon>Candidatus Methylomirabilota</taxon>
        <taxon>Candidatus Methylomirabilia</taxon>
        <taxon>Candidatus Methylomirabilales</taxon>
        <taxon>Candidatus Methylomirabilaceae</taxon>
        <taxon>Candidatus Methylomirabilis</taxon>
    </lineage>
</organism>
<gene>
    <name evidence="10" type="ORF">K8G79_05875</name>
</gene>
<feature type="domain" description="S1 motif" evidence="9">
    <location>
        <begin position="46"/>
        <end position="112"/>
    </location>
</feature>
<dbReference type="InterPro" id="IPR050437">
    <property type="entry name" value="Ribos_protein_bS1-like"/>
</dbReference>
<dbReference type="Pfam" id="PF00575">
    <property type="entry name" value="S1"/>
    <property type="match status" value="6"/>
</dbReference>
<evidence type="ECO:0000256" key="1">
    <source>
        <dbReference type="ARBA" id="ARBA00006767"/>
    </source>
</evidence>
<comment type="similarity">
    <text evidence="1">Belongs to the bacterial ribosomal protein bS1 family.</text>
</comment>
<dbReference type="Proteomes" id="UP001197609">
    <property type="component" value="Unassembled WGS sequence"/>
</dbReference>